<dbReference type="GO" id="GO:0071972">
    <property type="term" value="F:peptidoglycan L,D-transpeptidase activity"/>
    <property type="evidence" value="ECO:0007669"/>
    <property type="project" value="TreeGrafter"/>
</dbReference>
<dbReference type="InterPro" id="IPR001460">
    <property type="entry name" value="PCN-bd_Tpept"/>
</dbReference>
<dbReference type="GO" id="GO:0071555">
    <property type="term" value="P:cell wall organization"/>
    <property type="evidence" value="ECO:0007669"/>
    <property type="project" value="TreeGrafter"/>
</dbReference>
<keyword evidence="3" id="KW-0808">Transferase</keyword>
<reference evidence="3 4" key="1">
    <citation type="submission" date="2020-08" db="EMBL/GenBank/DDBJ databases">
        <title>Sequencing the genomes of 1000 actinobacteria strains.</title>
        <authorList>
            <person name="Klenk H.-P."/>
        </authorList>
    </citation>
    <scope>NUCLEOTIDE SEQUENCE [LARGE SCALE GENOMIC DNA]</scope>
    <source>
        <strain evidence="3 4">DSM 43023</strain>
    </source>
</reference>
<keyword evidence="4" id="KW-1185">Reference proteome</keyword>
<dbReference type="Gene3D" id="3.90.1310.10">
    <property type="entry name" value="Penicillin-binding protein 2a (Domain 2)"/>
    <property type="match status" value="1"/>
</dbReference>
<accession>A0A7W7W7N8</accession>
<dbReference type="EMBL" id="JACHJU010000001">
    <property type="protein sequence ID" value="MBB4936946.1"/>
    <property type="molecule type" value="Genomic_DNA"/>
</dbReference>
<dbReference type="Gene3D" id="3.40.710.10">
    <property type="entry name" value="DD-peptidase/beta-lactamase superfamily"/>
    <property type="match status" value="1"/>
</dbReference>
<dbReference type="GO" id="GO:0008658">
    <property type="term" value="F:penicillin binding"/>
    <property type="evidence" value="ECO:0007669"/>
    <property type="project" value="InterPro"/>
</dbReference>
<dbReference type="AlphaFoldDB" id="A0A7W7W7N8"/>
<dbReference type="SUPFAM" id="SSF56601">
    <property type="entry name" value="beta-lactamase/transpeptidase-like"/>
    <property type="match status" value="1"/>
</dbReference>
<proteinExistence type="predicted"/>
<feature type="domain" description="Penicillin binding protein A dimerisation" evidence="2">
    <location>
        <begin position="61"/>
        <end position="136"/>
    </location>
</feature>
<dbReference type="PANTHER" id="PTHR30627:SF24">
    <property type="entry name" value="PENICILLIN-BINDING PROTEIN 4B"/>
    <property type="match status" value="1"/>
</dbReference>
<dbReference type="EC" id="2.4.1.129" evidence="3"/>
<dbReference type="Pfam" id="PF00905">
    <property type="entry name" value="Transpeptidase"/>
    <property type="match status" value="1"/>
</dbReference>
<dbReference type="GO" id="GO:0016757">
    <property type="term" value="F:glycosyltransferase activity"/>
    <property type="evidence" value="ECO:0007669"/>
    <property type="project" value="UniProtKB-KW"/>
</dbReference>
<name>A0A7W7W7N8_9ACTN</name>
<dbReference type="InterPro" id="IPR050515">
    <property type="entry name" value="Beta-lactam/transpept"/>
</dbReference>
<dbReference type="GO" id="GO:0005886">
    <property type="term" value="C:plasma membrane"/>
    <property type="evidence" value="ECO:0007669"/>
    <property type="project" value="TreeGrafter"/>
</dbReference>
<evidence type="ECO:0000313" key="3">
    <source>
        <dbReference type="EMBL" id="MBB4936946.1"/>
    </source>
</evidence>
<dbReference type="PANTHER" id="PTHR30627">
    <property type="entry name" value="PEPTIDOGLYCAN D,D-TRANSPEPTIDASE"/>
    <property type="match status" value="1"/>
</dbReference>
<dbReference type="InterPro" id="IPR012338">
    <property type="entry name" value="Beta-lactam/transpept-like"/>
</dbReference>
<feature type="domain" description="Penicillin-binding protein transpeptidase" evidence="1">
    <location>
        <begin position="163"/>
        <end position="481"/>
    </location>
</feature>
<dbReference type="InterPro" id="IPR054120">
    <property type="entry name" value="PBPA_dimer"/>
</dbReference>
<organism evidence="3 4">
    <name type="scientific">Streptosporangium album</name>
    <dbReference type="NCBI Taxonomy" id="47479"/>
    <lineage>
        <taxon>Bacteria</taxon>
        <taxon>Bacillati</taxon>
        <taxon>Actinomycetota</taxon>
        <taxon>Actinomycetes</taxon>
        <taxon>Streptosporangiales</taxon>
        <taxon>Streptosporangiaceae</taxon>
        <taxon>Streptosporangium</taxon>
    </lineage>
</organism>
<evidence type="ECO:0000259" key="2">
    <source>
        <dbReference type="Pfam" id="PF21922"/>
    </source>
</evidence>
<dbReference type="RefSeq" id="WP_184753397.1">
    <property type="nucleotide sequence ID" value="NZ_BAABEK010000009.1"/>
</dbReference>
<evidence type="ECO:0000259" key="1">
    <source>
        <dbReference type="Pfam" id="PF00905"/>
    </source>
</evidence>
<keyword evidence="3" id="KW-0328">Glycosyltransferase</keyword>
<dbReference type="Proteomes" id="UP000534286">
    <property type="component" value="Unassembled WGS sequence"/>
</dbReference>
<protein>
    <submittedName>
        <fullName evidence="3">Peptidoglycan glycosyltransferase</fullName>
        <ecNumber evidence="3">2.4.1.129</ecNumber>
    </submittedName>
</protein>
<comment type="caution">
    <text evidence="3">The sequence shown here is derived from an EMBL/GenBank/DDBJ whole genome shotgun (WGS) entry which is preliminary data.</text>
</comment>
<sequence length="488" mass="51042">MAAAPRARRINIPLRRTALICGVMLFALLAKVTFIQAFQADRLNADPRNHRIMIARFDNPRGEIVLGDGTVLATSRRIDGGRFRYRRVYPQGPLYAAVSGYISLYGQAGLEAAEGAALSGDDPPVKVRSLVNGIEGGATLELTIDSRAQRAAYEALRATGRPGAVVAIDPVTGAILAMVSSPSYDPNLYTTFDGAQLERADRRLQGDPANPLLNRALQQNYPPGSTFKVVTSAAALSSGRYTPTVKVGAPAELRLPGTDTYLRNSGGATCGDGNPPLAYAFKVSCNTPFAKIGIDLGQDVLRAQAEAFGFNDDDLAVPMPVARSVYPPGMDRAQTAMSALGQFDDRVTPLMVAMMSAAIANDGVLMRPYLVAETRLADGTVVSDAEPSRYRRTLDENEANRLTAMMVTVTRPGGTGEAAALPGIDVAAKTGTAENAASGRDHAVFTGFAPAAGPRVAVGVVVEGGGAGGQVAAPIARAVMHALLGSSS</sequence>
<evidence type="ECO:0000313" key="4">
    <source>
        <dbReference type="Proteomes" id="UP000534286"/>
    </source>
</evidence>
<gene>
    <name evidence="3" type="ORF">FHR32_001251</name>
</gene>
<dbReference type="Pfam" id="PF21922">
    <property type="entry name" value="PBP_dimer_2"/>
    <property type="match status" value="1"/>
</dbReference>